<evidence type="ECO:0000256" key="4">
    <source>
        <dbReference type="ARBA" id="ARBA00023027"/>
    </source>
</evidence>
<dbReference type="GO" id="GO:0042853">
    <property type="term" value="P:L-alanine catabolic process"/>
    <property type="evidence" value="ECO:0007669"/>
    <property type="project" value="InterPro"/>
</dbReference>
<feature type="domain" description="Alanine dehydrogenase/pyridine nucleotide transhydrogenase N-terminal" evidence="10">
    <location>
        <begin position="4"/>
        <end position="137"/>
    </location>
</feature>
<dbReference type="RefSeq" id="WP_154177163.1">
    <property type="nucleotide sequence ID" value="NZ_WJXZ01000013.1"/>
</dbReference>
<evidence type="ECO:0000256" key="3">
    <source>
        <dbReference type="ARBA" id="ARBA00023002"/>
    </source>
</evidence>
<dbReference type="InterPro" id="IPR007886">
    <property type="entry name" value="AlaDH/PNT_N"/>
</dbReference>
<dbReference type="PANTHER" id="PTHR42795:SF1">
    <property type="entry name" value="ALANINE DEHYDROGENASE"/>
    <property type="match status" value="1"/>
</dbReference>
<evidence type="ECO:0000259" key="10">
    <source>
        <dbReference type="SMART" id="SM01003"/>
    </source>
</evidence>
<keyword evidence="3 5" id="KW-0560">Oxidoreductase</keyword>
<feature type="binding site" evidence="8">
    <location>
        <begin position="298"/>
        <end position="301"/>
    </location>
    <ligand>
        <name>NAD(+)</name>
        <dbReference type="ChEBI" id="CHEBI:57540"/>
    </ligand>
</feature>
<dbReference type="Pfam" id="PF01262">
    <property type="entry name" value="AlaDh_PNT_C"/>
    <property type="match status" value="1"/>
</dbReference>
<dbReference type="InterPro" id="IPR007698">
    <property type="entry name" value="AlaDH/PNT_NAD(H)-bd"/>
</dbReference>
<dbReference type="GO" id="GO:0000166">
    <property type="term" value="F:nucleotide binding"/>
    <property type="evidence" value="ECO:0007669"/>
    <property type="project" value="UniProtKB-KW"/>
</dbReference>
<evidence type="ECO:0000256" key="2">
    <source>
        <dbReference type="ARBA" id="ARBA00012897"/>
    </source>
</evidence>
<evidence type="ECO:0000313" key="12">
    <source>
        <dbReference type="Proteomes" id="UP000441754"/>
    </source>
</evidence>
<feature type="binding site" evidence="7">
    <location>
        <position position="75"/>
    </location>
    <ligand>
        <name>substrate</name>
    </ligand>
</feature>
<dbReference type="SMART" id="SM01002">
    <property type="entry name" value="AlaDh_PNT_C"/>
    <property type="match status" value="1"/>
</dbReference>
<proteinExistence type="inferred from homology"/>
<dbReference type="EMBL" id="WJXZ01000013">
    <property type="protein sequence ID" value="MRS63794.1"/>
    <property type="molecule type" value="Genomic_DNA"/>
</dbReference>
<dbReference type="Proteomes" id="UP000441754">
    <property type="component" value="Unassembled WGS sequence"/>
</dbReference>
<accession>A0A7K0EPS0</accession>
<dbReference type="PROSITE" id="PS00837">
    <property type="entry name" value="ALADH_PNT_2"/>
    <property type="match status" value="1"/>
</dbReference>
<dbReference type="InterPro" id="IPR008143">
    <property type="entry name" value="Ala_DH/PNT_CS2"/>
</dbReference>
<sequence>MVIGVPKEIKNNENRVALTPAGVAEFRRFGHTVYVQVNAGLESGFEDEEYIDAGAVMLPTIEDIYGIAEMIMKVKEPIASEYELIKEDQLLFTYFHFASSEALTHAMIDRKAVCLAYETVEKADRSLPLLIPMSEVAGRMAIQEGAKYLEKPQKGRGILLGGVPGVKPANVLILGGGIVGTQAAKMAAGLGAHVTIMDISLNRLRYLSDIMPPNVDTIMSNEYAIREAVKTSDLIVGAVLIPGAKAPHLITRDMLALMREGTVLVDVAVDQGGCIETCTPTTHENPTYIIDDVVHYCVANMPGAVPYTSTVALTNATLSYALQLANKGWQKACRENDELKRGLNVVNGKIVYKGVADAFGLPLDDVTELLQREEEEEVNF</sequence>
<dbReference type="PRINTS" id="PR00411">
    <property type="entry name" value="PNDRDTASEI"/>
</dbReference>
<dbReference type="AlphaFoldDB" id="A0A7K0EPS0"/>
<evidence type="ECO:0000256" key="1">
    <source>
        <dbReference type="ARBA" id="ARBA00005689"/>
    </source>
</evidence>
<name>A0A7K0EPS0_9BACT</name>
<dbReference type="SMART" id="SM01003">
    <property type="entry name" value="AlaDh_PNT_N"/>
    <property type="match status" value="1"/>
</dbReference>
<comment type="caution">
    <text evidence="11">The sequence shown here is derived from an EMBL/GenBank/DDBJ whole genome shotgun (WGS) entry which is preliminary data.</text>
</comment>
<gene>
    <name evidence="11" type="primary">ald</name>
    <name evidence="11" type="ORF">GJJ30_21020</name>
</gene>
<dbReference type="Gene3D" id="3.40.50.720">
    <property type="entry name" value="NAD(P)-binding Rossmann-like Domain"/>
    <property type="match status" value="2"/>
</dbReference>
<organism evidence="11 12">
    <name type="scientific">Larkinella terrae</name>
    <dbReference type="NCBI Taxonomy" id="2025311"/>
    <lineage>
        <taxon>Bacteria</taxon>
        <taxon>Pseudomonadati</taxon>
        <taxon>Bacteroidota</taxon>
        <taxon>Cytophagia</taxon>
        <taxon>Cytophagales</taxon>
        <taxon>Spirosomataceae</taxon>
        <taxon>Larkinella</taxon>
    </lineage>
</organism>
<dbReference type="InterPro" id="IPR036291">
    <property type="entry name" value="NAD(P)-bd_dom_sf"/>
</dbReference>
<feature type="binding site" evidence="8">
    <location>
        <position position="220"/>
    </location>
    <ligand>
        <name>NAD(+)</name>
        <dbReference type="ChEBI" id="CHEBI:57540"/>
    </ligand>
</feature>
<comment type="similarity">
    <text evidence="1 5">Belongs to the AlaDH/PNT family.</text>
</comment>
<feature type="binding site" evidence="8">
    <location>
        <begin position="239"/>
        <end position="240"/>
    </location>
    <ligand>
        <name>NAD(+)</name>
        <dbReference type="ChEBI" id="CHEBI:57540"/>
    </ligand>
</feature>
<evidence type="ECO:0000256" key="8">
    <source>
        <dbReference type="PIRSR" id="PIRSR000183-3"/>
    </source>
</evidence>
<reference evidence="11 12" key="1">
    <citation type="journal article" date="2018" name="Antonie Van Leeuwenhoek">
        <title>Larkinella terrae sp. nov., isolated from soil on Jeju Island, South Korea.</title>
        <authorList>
            <person name="Ten L.N."/>
            <person name="Jeon J."/>
            <person name="Park S.J."/>
            <person name="Park S."/>
            <person name="Lee S.Y."/>
            <person name="Kim M.K."/>
            <person name="Jung H.Y."/>
        </authorList>
    </citation>
    <scope>NUCLEOTIDE SEQUENCE [LARGE SCALE GENOMIC DNA]</scope>
    <source>
        <strain evidence="11 12">KCTC 52001</strain>
    </source>
</reference>
<evidence type="ECO:0000259" key="9">
    <source>
        <dbReference type="SMART" id="SM01002"/>
    </source>
</evidence>
<dbReference type="PANTHER" id="PTHR42795">
    <property type="entry name" value="ALANINE DEHYDROGENASE"/>
    <property type="match status" value="1"/>
</dbReference>
<evidence type="ECO:0000313" key="11">
    <source>
        <dbReference type="EMBL" id="MRS63794.1"/>
    </source>
</evidence>
<evidence type="ECO:0000256" key="6">
    <source>
        <dbReference type="PIRSR" id="PIRSR000183-1"/>
    </source>
</evidence>
<feature type="binding site" evidence="8">
    <location>
        <position position="203"/>
    </location>
    <ligand>
        <name>NAD(+)</name>
        <dbReference type="ChEBI" id="CHEBI:57540"/>
    </ligand>
</feature>
<feature type="binding site" evidence="7">
    <location>
        <position position="15"/>
    </location>
    <ligand>
        <name>substrate</name>
    </ligand>
</feature>
<dbReference type="SUPFAM" id="SSF52283">
    <property type="entry name" value="Formate/glycerate dehydrogenase catalytic domain-like"/>
    <property type="match status" value="1"/>
</dbReference>
<dbReference type="GO" id="GO:0005886">
    <property type="term" value="C:plasma membrane"/>
    <property type="evidence" value="ECO:0007669"/>
    <property type="project" value="TreeGrafter"/>
</dbReference>
<dbReference type="GO" id="GO:0000286">
    <property type="term" value="F:alanine dehydrogenase activity"/>
    <property type="evidence" value="ECO:0007669"/>
    <property type="project" value="UniProtKB-UniRule"/>
</dbReference>
<keyword evidence="4 5" id="KW-0520">NAD</keyword>
<dbReference type="EC" id="1.4.1.1" evidence="2 5"/>
<dbReference type="InterPro" id="IPR008141">
    <property type="entry name" value="Ala_DH"/>
</dbReference>
<feature type="domain" description="Alanine dehydrogenase/pyridine nucleotide transhydrogenase NAD(H)-binding" evidence="9">
    <location>
        <begin position="149"/>
        <end position="297"/>
    </location>
</feature>
<dbReference type="PIRSF" id="PIRSF000183">
    <property type="entry name" value="Alanine_dh"/>
    <property type="match status" value="1"/>
</dbReference>
<feature type="active site" description="Proton donor/acceptor" evidence="6">
    <location>
        <position position="96"/>
    </location>
</feature>
<dbReference type="Pfam" id="PF05222">
    <property type="entry name" value="AlaDh_PNT_N"/>
    <property type="match status" value="1"/>
</dbReference>
<feature type="binding site" evidence="8">
    <location>
        <begin position="267"/>
        <end position="270"/>
    </location>
    <ligand>
        <name>NAD(+)</name>
        <dbReference type="ChEBI" id="CHEBI:57540"/>
    </ligand>
</feature>
<dbReference type="FunFam" id="3.40.50.720:FF:000049">
    <property type="entry name" value="Alanine dehydrogenase"/>
    <property type="match status" value="1"/>
</dbReference>
<evidence type="ECO:0000256" key="5">
    <source>
        <dbReference type="PIRNR" id="PIRNR000183"/>
    </source>
</evidence>
<feature type="binding site" evidence="8">
    <location>
        <position position="134"/>
    </location>
    <ligand>
        <name>NAD(+)</name>
        <dbReference type="ChEBI" id="CHEBI:57540"/>
    </ligand>
</feature>
<feature type="binding site" evidence="8">
    <location>
        <position position="198"/>
    </location>
    <ligand>
        <name>NAD(+)</name>
        <dbReference type="ChEBI" id="CHEBI:57540"/>
    </ligand>
</feature>
<dbReference type="SUPFAM" id="SSF51735">
    <property type="entry name" value="NAD(P)-binding Rossmann-fold domains"/>
    <property type="match status" value="1"/>
</dbReference>
<evidence type="ECO:0000256" key="7">
    <source>
        <dbReference type="PIRSR" id="PIRSR000183-2"/>
    </source>
</evidence>
<dbReference type="NCBIfam" id="TIGR00518">
    <property type="entry name" value="alaDH"/>
    <property type="match status" value="1"/>
</dbReference>
<dbReference type="OrthoDB" id="9804592at2"/>
<keyword evidence="8" id="KW-0547">Nucleotide-binding</keyword>
<dbReference type="CDD" id="cd05305">
    <property type="entry name" value="L-AlaDH"/>
    <property type="match status" value="1"/>
</dbReference>
<protein>
    <recommendedName>
        <fullName evidence="2 5">Alanine dehydrogenase</fullName>
        <ecNumber evidence="2 5">1.4.1.1</ecNumber>
    </recommendedName>
</protein>
<comment type="catalytic activity">
    <reaction evidence="5">
        <text>L-alanine + NAD(+) + H2O = pyruvate + NH4(+) + NADH + H(+)</text>
        <dbReference type="Rhea" id="RHEA:18405"/>
        <dbReference type="ChEBI" id="CHEBI:15361"/>
        <dbReference type="ChEBI" id="CHEBI:15377"/>
        <dbReference type="ChEBI" id="CHEBI:15378"/>
        <dbReference type="ChEBI" id="CHEBI:28938"/>
        <dbReference type="ChEBI" id="CHEBI:57540"/>
        <dbReference type="ChEBI" id="CHEBI:57945"/>
        <dbReference type="ChEBI" id="CHEBI:57972"/>
        <dbReference type="EC" id="1.4.1.1"/>
    </reaction>
</comment>
<feature type="active site" description="Proton donor/acceptor" evidence="6">
    <location>
        <position position="270"/>
    </location>
</feature>
<keyword evidence="12" id="KW-1185">Reference proteome</keyword>